<dbReference type="Pfam" id="PF07432">
    <property type="entry name" value="Hc1"/>
    <property type="match status" value="1"/>
</dbReference>
<proteinExistence type="inferred from homology"/>
<gene>
    <name evidence="4" type="ORF">D0T11_01790</name>
</gene>
<evidence type="ECO:0000256" key="3">
    <source>
        <dbReference type="SAM" id="MobiDB-lite"/>
    </source>
</evidence>
<feature type="compositionally biased region" description="Low complexity" evidence="3">
    <location>
        <begin position="58"/>
        <end position="74"/>
    </location>
</feature>
<evidence type="ECO:0000313" key="5">
    <source>
        <dbReference type="Proteomes" id="UP000284250"/>
    </source>
</evidence>
<comment type="function">
    <text evidence="1">Might have a role analogous to that of eukaryotic histone proteins.</text>
</comment>
<evidence type="ECO:0000256" key="2">
    <source>
        <dbReference type="ARBA" id="ARBA00008424"/>
    </source>
</evidence>
<evidence type="ECO:0000256" key="1">
    <source>
        <dbReference type="ARBA" id="ARBA00002333"/>
    </source>
</evidence>
<evidence type="ECO:0000313" key="4">
    <source>
        <dbReference type="EMBL" id="RIY13838.1"/>
    </source>
</evidence>
<name>A0A418R8G9_9BACT</name>
<sequence length="80" mass="8682">MSNFSQLKDLVMSLEGDFEKFYDKQNSAAGTRVRKGMQELKNMAQTIRTEVQNKKNDAPAAAAPAKAAPAAKKAAPAKKK</sequence>
<feature type="region of interest" description="Disordered" evidence="3">
    <location>
        <begin position="54"/>
        <end position="80"/>
    </location>
</feature>
<comment type="caution">
    <text evidence="4">The sequence shown here is derived from an EMBL/GenBank/DDBJ whole genome shotgun (WGS) entry which is preliminary data.</text>
</comment>
<keyword evidence="5" id="KW-1185">Reference proteome</keyword>
<protein>
    <submittedName>
        <fullName evidence="4">Histone H1</fullName>
    </submittedName>
</protein>
<dbReference type="Proteomes" id="UP000284250">
    <property type="component" value="Unassembled WGS sequence"/>
</dbReference>
<reference evidence="4 5" key="1">
    <citation type="submission" date="2018-09" db="EMBL/GenBank/DDBJ databases">
        <authorList>
            <person name="Zeman M."/>
            <person name="Pardy F."/>
        </authorList>
    </citation>
    <scope>NUCLEOTIDE SEQUENCE [LARGE SCALE GENOMIC DNA]</scope>
    <source>
        <strain evidence="4 5">CCM 8852</strain>
    </source>
</reference>
<comment type="similarity">
    <text evidence="2">Belongs to the histone H1/H5 family. HCT subfamily.</text>
</comment>
<dbReference type="EMBL" id="QYCN01000002">
    <property type="protein sequence ID" value="RIY13838.1"/>
    <property type="molecule type" value="Genomic_DNA"/>
</dbReference>
<dbReference type="AlphaFoldDB" id="A0A418R8G9"/>
<dbReference type="GO" id="GO:0003677">
    <property type="term" value="F:DNA binding"/>
    <property type="evidence" value="ECO:0007669"/>
    <property type="project" value="InterPro"/>
</dbReference>
<reference evidence="4 5" key="2">
    <citation type="submission" date="2019-01" db="EMBL/GenBank/DDBJ databases">
        <title>Hymenobacter humicola sp. nov., isolated from soils in Antarctica.</title>
        <authorList>
            <person name="Sedlacek I."/>
            <person name="Holochova P."/>
            <person name="Kralova S."/>
            <person name="Pantucek R."/>
            <person name="Stankova E."/>
            <person name="Vrbovska V."/>
            <person name="Kristofova L."/>
            <person name="Svec P."/>
            <person name="Busse H.-J."/>
        </authorList>
    </citation>
    <scope>NUCLEOTIDE SEQUENCE [LARGE SCALE GENOMIC DNA]</scope>
    <source>
        <strain evidence="4 5">CCM 8852</strain>
    </source>
</reference>
<dbReference type="OrthoDB" id="9808717at2"/>
<dbReference type="InterPro" id="IPR010886">
    <property type="entry name" value="Hc1"/>
</dbReference>
<accession>A0A418R8G9</accession>
<dbReference type="GO" id="GO:0030527">
    <property type="term" value="F:structural constituent of chromatin"/>
    <property type="evidence" value="ECO:0007669"/>
    <property type="project" value="InterPro"/>
</dbReference>
<organism evidence="4 5">
    <name type="scientific">Hymenobacter rubripertinctus</name>
    <dbReference type="NCBI Taxonomy" id="2029981"/>
    <lineage>
        <taxon>Bacteria</taxon>
        <taxon>Pseudomonadati</taxon>
        <taxon>Bacteroidota</taxon>
        <taxon>Cytophagia</taxon>
        <taxon>Cytophagales</taxon>
        <taxon>Hymenobacteraceae</taxon>
        <taxon>Hymenobacter</taxon>
    </lineage>
</organism>